<dbReference type="EMBL" id="BPVZ01000097">
    <property type="protein sequence ID" value="GKV32775.1"/>
    <property type="molecule type" value="Genomic_DNA"/>
</dbReference>
<sequence>MIASPAYDHLVAANVLHRISGTTVYAQLRRYLMNR</sequence>
<reference evidence="1 2" key="1">
    <citation type="journal article" date="2021" name="Commun. Biol.">
        <title>The genome of Shorea leprosula (Dipterocarpaceae) highlights the ecological relevance of drought in aseasonal tropical rainforests.</title>
        <authorList>
            <person name="Ng K.K.S."/>
            <person name="Kobayashi M.J."/>
            <person name="Fawcett J.A."/>
            <person name="Hatakeyama M."/>
            <person name="Paape T."/>
            <person name="Ng C.H."/>
            <person name="Ang C.C."/>
            <person name="Tnah L.H."/>
            <person name="Lee C.T."/>
            <person name="Nishiyama T."/>
            <person name="Sese J."/>
            <person name="O'Brien M.J."/>
            <person name="Copetti D."/>
            <person name="Mohd Noor M.I."/>
            <person name="Ong R.C."/>
            <person name="Putra M."/>
            <person name="Sireger I.Z."/>
            <person name="Indrioko S."/>
            <person name="Kosugi Y."/>
            <person name="Izuno A."/>
            <person name="Isagi Y."/>
            <person name="Lee S.L."/>
            <person name="Shimizu K.K."/>
        </authorList>
    </citation>
    <scope>NUCLEOTIDE SEQUENCE [LARGE SCALE GENOMIC DNA]</scope>
    <source>
        <strain evidence="1">214</strain>
    </source>
</reference>
<gene>
    <name evidence="1" type="ORF">SLEP1_g41355</name>
</gene>
<comment type="caution">
    <text evidence="1">The sequence shown here is derived from an EMBL/GenBank/DDBJ whole genome shotgun (WGS) entry which is preliminary data.</text>
</comment>
<keyword evidence="2" id="KW-1185">Reference proteome</keyword>
<proteinExistence type="predicted"/>
<accession>A0AAV5L6T5</accession>
<evidence type="ECO:0000313" key="1">
    <source>
        <dbReference type="EMBL" id="GKV32775.1"/>
    </source>
</evidence>
<dbReference type="Proteomes" id="UP001054252">
    <property type="component" value="Unassembled WGS sequence"/>
</dbReference>
<name>A0AAV5L6T5_9ROSI</name>
<evidence type="ECO:0000313" key="2">
    <source>
        <dbReference type="Proteomes" id="UP001054252"/>
    </source>
</evidence>
<dbReference type="AlphaFoldDB" id="A0AAV5L6T5"/>
<organism evidence="1 2">
    <name type="scientific">Rubroshorea leprosula</name>
    <dbReference type="NCBI Taxonomy" id="152421"/>
    <lineage>
        <taxon>Eukaryota</taxon>
        <taxon>Viridiplantae</taxon>
        <taxon>Streptophyta</taxon>
        <taxon>Embryophyta</taxon>
        <taxon>Tracheophyta</taxon>
        <taxon>Spermatophyta</taxon>
        <taxon>Magnoliopsida</taxon>
        <taxon>eudicotyledons</taxon>
        <taxon>Gunneridae</taxon>
        <taxon>Pentapetalae</taxon>
        <taxon>rosids</taxon>
        <taxon>malvids</taxon>
        <taxon>Malvales</taxon>
        <taxon>Dipterocarpaceae</taxon>
        <taxon>Rubroshorea</taxon>
    </lineage>
</organism>
<protein>
    <submittedName>
        <fullName evidence="1">Uncharacterized protein</fullName>
    </submittedName>
</protein>